<sequence>MVEYMSKFGHLKQRWQIGSNLDPIRSGSGSDPKIQSEIRKIFACFRKVPVDPSAGSSVGFRIFCICRTPVLRTNVRKIHLRQKRFCGQIQSDPIRIRKLDPDPGSETWIQSDPKIRSDPPPLI</sequence>
<dbReference type="AlphaFoldDB" id="A0A4U5MI26"/>
<reference evidence="2 3" key="2">
    <citation type="journal article" date="2019" name="G3 (Bethesda)">
        <title>Hybrid Assembly of the Genome of the Entomopathogenic Nematode Steinernema carpocapsae Identifies the X-Chromosome.</title>
        <authorList>
            <person name="Serra L."/>
            <person name="Macchietto M."/>
            <person name="Macias-Munoz A."/>
            <person name="McGill C.J."/>
            <person name="Rodriguez I.M."/>
            <person name="Rodriguez B."/>
            <person name="Murad R."/>
            <person name="Mortazavi A."/>
        </authorList>
    </citation>
    <scope>NUCLEOTIDE SEQUENCE [LARGE SCALE GENOMIC DNA]</scope>
    <source>
        <strain evidence="2 3">ALL</strain>
    </source>
</reference>
<evidence type="ECO:0000256" key="1">
    <source>
        <dbReference type="SAM" id="MobiDB-lite"/>
    </source>
</evidence>
<protein>
    <submittedName>
        <fullName evidence="2">Uncharacterized protein</fullName>
    </submittedName>
</protein>
<dbReference type="Proteomes" id="UP000298663">
    <property type="component" value="Unassembled WGS sequence"/>
</dbReference>
<organism evidence="2 3">
    <name type="scientific">Steinernema carpocapsae</name>
    <name type="common">Entomopathogenic nematode</name>
    <dbReference type="NCBI Taxonomy" id="34508"/>
    <lineage>
        <taxon>Eukaryota</taxon>
        <taxon>Metazoa</taxon>
        <taxon>Ecdysozoa</taxon>
        <taxon>Nematoda</taxon>
        <taxon>Chromadorea</taxon>
        <taxon>Rhabditida</taxon>
        <taxon>Tylenchina</taxon>
        <taxon>Panagrolaimomorpha</taxon>
        <taxon>Strongyloidoidea</taxon>
        <taxon>Steinernematidae</taxon>
        <taxon>Steinernema</taxon>
    </lineage>
</organism>
<evidence type="ECO:0000313" key="2">
    <source>
        <dbReference type="EMBL" id="TKR69060.1"/>
    </source>
</evidence>
<dbReference type="EMBL" id="AZBU02000007">
    <property type="protein sequence ID" value="TKR69060.1"/>
    <property type="molecule type" value="Genomic_DNA"/>
</dbReference>
<feature type="region of interest" description="Disordered" evidence="1">
    <location>
        <begin position="96"/>
        <end position="123"/>
    </location>
</feature>
<name>A0A4U5MI26_STECR</name>
<keyword evidence="3" id="KW-1185">Reference proteome</keyword>
<comment type="caution">
    <text evidence="2">The sequence shown here is derived from an EMBL/GenBank/DDBJ whole genome shotgun (WGS) entry which is preliminary data.</text>
</comment>
<reference evidence="2 3" key="1">
    <citation type="journal article" date="2015" name="Genome Biol.">
        <title>Comparative genomics of Steinernema reveals deeply conserved gene regulatory networks.</title>
        <authorList>
            <person name="Dillman A.R."/>
            <person name="Macchietto M."/>
            <person name="Porter C.F."/>
            <person name="Rogers A."/>
            <person name="Williams B."/>
            <person name="Antoshechkin I."/>
            <person name="Lee M.M."/>
            <person name="Goodwin Z."/>
            <person name="Lu X."/>
            <person name="Lewis E.E."/>
            <person name="Goodrich-Blair H."/>
            <person name="Stock S.P."/>
            <person name="Adams B.J."/>
            <person name="Sternberg P.W."/>
            <person name="Mortazavi A."/>
        </authorList>
    </citation>
    <scope>NUCLEOTIDE SEQUENCE [LARGE SCALE GENOMIC DNA]</scope>
    <source>
        <strain evidence="2 3">ALL</strain>
    </source>
</reference>
<evidence type="ECO:0000313" key="3">
    <source>
        <dbReference type="Proteomes" id="UP000298663"/>
    </source>
</evidence>
<gene>
    <name evidence="2" type="ORF">L596_021262</name>
</gene>
<accession>A0A4U5MI26</accession>
<proteinExistence type="predicted"/>